<feature type="domain" description="HTH marR-type" evidence="4">
    <location>
        <begin position="19"/>
        <end position="151"/>
    </location>
</feature>
<dbReference type="SUPFAM" id="SSF46785">
    <property type="entry name" value="Winged helix' DNA-binding domain"/>
    <property type="match status" value="1"/>
</dbReference>
<protein>
    <submittedName>
        <fullName evidence="5">MarR family transcriptional regulator</fullName>
    </submittedName>
</protein>
<sequence length="168" mass="19288">MAKQQGSFRHPAEYYTNPENSIGYLARIVFRSFSRLLERGTLTHDVSAGQWRFLRQLWREDGITQRELSERVGMREPTTVVALKGLEKAGFITRKKTDDDRRKTFIYLTPYAKKLELTLAPMNAEAHEVATRGMSDEEVEALQKLLRRVIDNLADETAKLSTLSDIKA</sequence>
<gene>
    <name evidence="5" type="ORF">CDQ92_01090</name>
</gene>
<dbReference type="PRINTS" id="PR00598">
    <property type="entry name" value="HTHMARR"/>
</dbReference>
<evidence type="ECO:0000256" key="3">
    <source>
        <dbReference type="ARBA" id="ARBA00023163"/>
    </source>
</evidence>
<dbReference type="GO" id="GO:0003700">
    <property type="term" value="F:DNA-binding transcription factor activity"/>
    <property type="evidence" value="ECO:0007669"/>
    <property type="project" value="InterPro"/>
</dbReference>
<dbReference type="PANTHER" id="PTHR42756:SF1">
    <property type="entry name" value="TRANSCRIPTIONAL REPRESSOR OF EMRAB OPERON"/>
    <property type="match status" value="1"/>
</dbReference>
<dbReference type="InterPro" id="IPR036388">
    <property type="entry name" value="WH-like_DNA-bd_sf"/>
</dbReference>
<dbReference type="RefSeq" id="WP_088439305.1">
    <property type="nucleotide sequence ID" value="NZ_BMMC01000017.1"/>
</dbReference>
<evidence type="ECO:0000313" key="5">
    <source>
        <dbReference type="EMBL" id="OWQ98827.1"/>
    </source>
</evidence>
<dbReference type="PANTHER" id="PTHR42756">
    <property type="entry name" value="TRANSCRIPTIONAL REGULATOR, MARR"/>
    <property type="match status" value="1"/>
</dbReference>
<keyword evidence="6" id="KW-1185">Reference proteome</keyword>
<dbReference type="InterPro" id="IPR000835">
    <property type="entry name" value="HTH_MarR-typ"/>
</dbReference>
<dbReference type="AlphaFoldDB" id="A0A246K1I5"/>
<dbReference type="Pfam" id="PF01047">
    <property type="entry name" value="MarR"/>
    <property type="match status" value="1"/>
</dbReference>
<proteinExistence type="predicted"/>
<reference evidence="5 6" key="1">
    <citation type="journal article" date="2010" name="Int. J. Syst. Evol. Microbiol.">
        <title>Sphingopyxis bauzanensis sp. nov., a psychrophilic bacterium isolated from soil.</title>
        <authorList>
            <person name="Zhang D.C."/>
            <person name="Liu H.C."/>
            <person name="Xin Y.H."/>
            <person name="Zhou Y.G."/>
            <person name="Schinner F."/>
            <person name="Margesin R."/>
        </authorList>
    </citation>
    <scope>NUCLEOTIDE SEQUENCE [LARGE SCALE GENOMIC DNA]</scope>
    <source>
        <strain evidence="5 6">DSM 22271</strain>
    </source>
</reference>
<organism evidence="5 6">
    <name type="scientific">Sphingopyxis bauzanensis</name>
    <dbReference type="NCBI Taxonomy" id="651663"/>
    <lineage>
        <taxon>Bacteria</taxon>
        <taxon>Pseudomonadati</taxon>
        <taxon>Pseudomonadota</taxon>
        <taxon>Alphaproteobacteria</taxon>
        <taxon>Sphingomonadales</taxon>
        <taxon>Sphingomonadaceae</taxon>
        <taxon>Sphingopyxis</taxon>
    </lineage>
</organism>
<keyword evidence="1" id="KW-0805">Transcription regulation</keyword>
<evidence type="ECO:0000313" key="6">
    <source>
        <dbReference type="Proteomes" id="UP000197361"/>
    </source>
</evidence>
<keyword evidence="3" id="KW-0804">Transcription</keyword>
<comment type="caution">
    <text evidence="5">The sequence shown here is derived from an EMBL/GenBank/DDBJ whole genome shotgun (WGS) entry which is preliminary data.</text>
</comment>
<dbReference type="InterPro" id="IPR036390">
    <property type="entry name" value="WH_DNA-bd_sf"/>
</dbReference>
<evidence type="ECO:0000256" key="2">
    <source>
        <dbReference type="ARBA" id="ARBA00023125"/>
    </source>
</evidence>
<dbReference type="SMART" id="SM00347">
    <property type="entry name" value="HTH_MARR"/>
    <property type="match status" value="1"/>
</dbReference>
<keyword evidence="2" id="KW-0238">DNA-binding</keyword>
<dbReference type="Proteomes" id="UP000197361">
    <property type="component" value="Unassembled WGS sequence"/>
</dbReference>
<evidence type="ECO:0000259" key="4">
    <source>
        <dbReference type="PROSITE" id="PS50995"/>
    </source>
</evidence>
<dbReference type="PROSITE" id="PS50995">
    <property type="entry name" value="HTH_MARR_2"/>
    <property type="match status" value="1"/>
</dbReference>
<name>A0A246K1I5_9SPHN</name>
<dbReference type="Gene3D" id="1.10.10.10">
    <property type="entry name" value="Winged helix-like DNA-binding domain superfamily/Winged helix DNA-binding domain"/>
    <property type="match status" value="1"/>
</dbReference>
<dbReference type="EMBL" id="NISK01000001">
    <property type="protein sequence ID" value="OWQ98827.1"/>
    <property type="molecule type" value="Genomic_DNA"/>
</dbReference>
<dbReference type="GO" id="GO:0003677">
    <property type="term" value="F:DNA binding"/>
    <property type="evidence" value="ECO:0007669"/>
    <property type="project" value="UniProtKB-KW"/>
</dbReference>
<evidence type="ECO:0000256" key="1">
    <source>
        <dbReference type="ARBA" id="ARBA00023015"/>
    </source>
</evidence>
<accession>A0A246K1I5</accession>
<dbReference type="OrthoDB" id="511972at2"/>